<keyword evidence="5" id="KW-0121">Carboxypeptidase</keyword>
<feature type="transmembrane region" description="Helical" evidence="18">
    <location>
        <begin position="21"/>
        <end position="41"/>
    </location>
</feature>
<evidence type="ECO:0000313" key="21">
    <source>
        <dbReference type="EMBL" id="OGG41465.1"/>
    </source>
</evidence>
<dbReference type="Pfam" id="PF00912">
    <property type="entry name" value="Transgly"/>
    <property type="match status" value="1"/>
</dbReference>
<proteinExistence type="inferred from homology"/>
<dbReference type="GO" id="GO:0009252">
    <property type="term" value="P:peptidoglycan biosynthetic process"/>
    <property type="evidence" value="ECO:0007669"/>
    <property type="project" value="UniProtKB-KW"/>
</dbReference>
<keyword evidence="6" id="KW-0645">Protease</keyword>
<comment type="caution">
    <text evidence="21">The sequence shown here is derived from an EMBL/GenBank/DDBJ whole genome shotgun (WGS) entry which is preliminary data.</text>
</comment>
<evidence type="ECO:0000256" key="17">
    <source>
        <dbReference type="SAM" id="MobiDB-lite"/>
    </source>
</evidence>
<dbReference type="InterPro" id="IPR036950">
    <property type="entry name" value="PBP_transglycosylase"/>
</dbReference>
<dbReference type="Gene3D" id="1.10.3810.10">
    <property type="entry name" value="Biosynthetic peptidoglycan transglycosylase-like"/>
    <property type="match status" value="1"/>
</dbReference>
<dbReference type="GO" id="GO:0008955">
    <property type="term" value="F:peptidoglycan glycosyltransferase activity"/>
    <property type="evidence" value="ECO:0007669"/>
    <property type="project" value="UniProtKB-EC"/>
</dbReference>
<name>A0A1F6BWY0_9BACT</name>
<dbReference type="Gene3D" id="3.40.710.10">
    <property type="entry name" value="DD-peptidase/beta-lactamase superfamily"/>
    <property type="match status" value="1"/>
</dbReference>
<dbReference type="GO" id="GO:0008360">
    <property type="term" value="P:regulation of cell shape"/>
    <property type="evidence" value="ECO:0007669"/>
    <property type="project" value="UniProtKB-KW"/>
</dbReference>
<evidence type="ECO:0000256" key="6">
    <source>
        <dbReference type="ARBA" id="ARBA00022670"/>
    </source>
</evidence>
<protein>
    <submittedName>
        <fullName evidence="21">Uncharacterized protein</fullName>
    </submittedName>
</protein>
<evidence type="ECO:0000256" key="12">
    <source>
        <dbReference type="ARBA" id="ARBA00023136"/>
    </source>
</evidence>
<keyword evidence="7" id="KW-0328">Glycosyltransferase</keyword>
<comment type="catalytic activity">
    <reaction evidence="16">
        <text>[GlcNAc-(1-&gt;4)-Mur2Ac(oyl-L-Ala-gamma-D-Glu-L-Lys-D-Ala-D-Ala)](n)-di-trans,octa-cis-undecaprenyl diphosphate + beta-D-GlcNAc-(1-&gt;4)-Mur2Ac(oyl-L-Ala-gamma-D-Glu-L-Lys-D-Ala-D-Ala)-di-trans,octa-cis-undecaprenyl diphosphate = [GlcNAc-(1-&gt;4)-Mur2Ac(oyl-L-Ala-gamma-D-Glu-L-Lys-D-Ala-D-Ala)](n+1)-di-trans,octa-cis-undecaprenyl diphosphate + di-trans,octa-cis-undecaprenyl diphosphate + H(+)</text>
        <dbReference type="Rhea" id="RHEA:23708"/>
        <dbReference type="Rhea" id="RHEA-COMP:9602"/>
        <dbReference type="Rhea" id="RHEA-COMP:9603"/>
        <dbReference type="ChEBI" id="CHEBI:15378"/>
        <dbReference type="ChEBI" id="CHEBI:58405"/>
        <dbReference type="ChEBI" id="CHEBI:60033"/>
        <dbReference type="ChEBI" id="CHEBI:78435"/>
        <dbReference type="EC" id="2.4.99.28"/>
    </reaction>
</comment>
<evidence type="ECO:0000313" key="22">
    <source>
        <dbReference type="Proteomes" id="UP000176322"/>
    </source>
</evidence>
<dbReference type="GO" id="GO:0006508">
    <property type="term" value="P:proteolysis"/>
    <property type="evidence" value="ECO:0007669"/>
    <property type="project" value="UniProtKB-KW"/>
</dbReference>
<dbReference type="InterPro" id="IPR012338">
    <property type="entry name" value="Beta-lactam/transpept-like"/>
</dbReference>
<evidence type="ECO:0000256" key="3">
    <source>
        <dbReference type="ARBA" id="ARBA00007739"/>
    </source>
</evidence>
<dbReference type="InterPro" id="IPR023346">
    <property type="entry name" value="Lysozyme-like_dom_sf"/>
</dbReference>
<evidence type="ECO:0000256" key="1">
    <source>
        <dbReference type="ARBA" id="ARBA00004236"/>
    </source>
</evidence>
<dbReference type="PANTHER" id="PTHR32282:SF11">
    <property type="entry name" value="PENICILLIN-BINDING PROTEIN 1B"/>
    <property type="match status" value="1"/>
</dbReference>
<keyword evidence="14" id="KW-0961">Cell wall biogenesis/degradation</keyword>
<evidence type="ECO:0000256" key="7">
    <source>
        <dbReference type="ARBA" id="ARBA00022676"/>
    </source>
</evidence>
<feature type="compositionally biased region" description="Acidic residues" evidence="17">
    <location>
        <begin position="735"/>
        <end position="747"/>
    </location>
</feature>
<comment type="catalytic activity">
    <reaction evidence="15">
        <text>Preferential cleavage: (Ac)2-L-Lys-D-Ala-|-D-Ala. Also transpeptidation of peptidyl-alanyl moieties that are N-acyl substituents of D-alanine.</text>
        <dbReference type="EC" id="3.4.16.4"/>
    </reaction>
</comment>
<dbReference type="STRING" id="1798475.A2837_03070"/>
<dbReference type="EMBL" id="MFKO01000008">
    <property type="protein sequence ID" value="OGG41465.1"/>
    <property type="molecule type" value="Genomic_DNA"/>
</dbReference>
<evidence type="ECO:0000256" key="11">
    <source>
        <dbReference type="ARBA" id="ARBA00022984"/>
    </source>
</evidence>
<evidence type="ECO:0000256" key="13">
    <source>
        <dbReference type="ARBA" id="ARBA00023268"/>
    </source>
</evidence>
<dbReference type="Proteomes" id="UP000176322">
    <property type="component" value="Unassembled WGS sequence"/>
</dbReference>
<feature type="domain" description="Glycosyl transferase family 51" evidence="20">
    <location>
        <begin position="72"/>
        <end position="247"/>
    </location>
</feature>
<keyword evidence="18" id="KW-0812">Transmembrane</keyword>
<evidence type="ECO:0000256" key="9">
    <source>
        <dbReference type="ARBA" id="ARBA00022801"/>
    </source>
</evidence>
<keyword evidence="12 18" id="KW-0472">Membrane</keyword>
<evidence type="ECO:0000256" key="10">
    <source>
        <dbReference type="ARBA" id="ARBA00022960"/>
    </source>
</evidence>
<dbReference type="GO" id="GO:0030288">
    <property type="term" value="C:outer membrane-bounded periplasmic space"/>
    <property type="evidence" value="ECO:0007669"/>
    <property type="project" value="TreeGrafter"/>
</dbReference>
<organism evidence="21 22">
    <name type="scientific">Candidatus Kaiserbacteria bacterium RIFCSPHIGHO2_01_FULL_46_22</name>
    <dbReference type="NCBI Taxonomy" id="1798475"/>
    <lineage>
        <taxon>Bacteria</taxon>
        <taxon>Candidatus Kaiseribacteriota</taxon>
    </lineage>
</organism>
<keyword evidence="10" id="KW-0133">Cell shape</keyword>
<evidence type="ECO:0000256" key="18">
    <source>
        <dbReference type="SAM" id="Phobius"/>
    </source>
</evidence>
<keyword evidence="8" id="KW-0808">Transferase</keyword>
<dbReference type="InterPro" id="IPR001264">
    <property type="entry name" value="Glyco_trans_51"/>
</dbReference>
<dbReference type="InterPro" id="IPR050396">
    <property type="entry name" value="Glycosyltr_51/Transpeptidase"/>
</dbReference>
<evidence type="ECO:0000256" key="14">
    <source>
        <dbReference type="ARBA" id="ARBA00023316"/>
    </source>
</evidence>
<dbReference type="Pfam" id="PF00905">
    <property type="entry name" value="Transpeptidase"/>
    <property type="match status" value="1"/>
</dbReference>
<evidence type="ECO:0000256" key="8">
    <source>
        <dbReference type="ARBA" id="ARBA00022679"/>
    </source>
</evidence>
<feature type="domain" description="Penicillin-binding protein transpeptidase" evidence="19">
    <location>
        <begin position="337"/>
        <end position="593"/>
    </location>
</feature>
<dbReference type="PANTHER" id="PTHR32282">
    <property type="entry name" value="BINDING PROTEIN TRANSPEPTIDASE, PUTATIVE-RELATED"/>
    <property type="match status" value="1"/>
</dbReference>
<keyword evidence="11" id="KW-0573">Peptidoglycan synthesis</keyword>
<evidence type="ECO:0000256" key="2">
    <source>
        <dbReference type="ARBA" id="ARBA00007090"/>
    </source>
</evidence>
<dbReference type="AlphaFoldDB" id="A0A1F6BWY0"/>
<accession>A0A1F6BWY0</accession>
<dbReference type="GO" id="GO:0008658">
    <property type="term" value="F:penicillin binding"/>
    <property type="evidence" value="ECO:0007669"/>
    <property type="project" value="InterPro"/>
</dbReference>
<dbReference type="SUPFAM" id="SSF56601">
    <property type="entry name" value="beta-lactamase/transpeptidase-like"/>
    <property type="match status" value="1"/>
</dbReference>
<evidence type="ECO:0000256" key="15">
    <source>
        <dbReference type="ARBA" id="ARBA00034000"/>
    </source>
</evidence>
<reference evidence="21 22" key="1">
    <citation type="journal article" date="2016" name="Nat. Commun.">
        <title>Thousands of microbial genomes shed light on interconnected biogeochemical processes in an aquifer system.</title>
        <authorList>
            <person name="Anantharaman K."/>
            <person name="Brown C.T."/>
            <person name="Hug L.A."/>
            <person name="Sharon I."/>
            <person name="Castelle C.J."/>
            <person name="Probst A.J."/>
            <person name="Thomas B.C."/>
            <person name="Singh A."/>
            <person name="Wilkins M.J."/>
            <person name="Karaoz U."/>
            <person name="Brodie E.L."/>
            <person name="Williams K.H."/>
            <person name="Hubbard S.S."/>
            <person name="Banfield J.F."/>
        </authorList>
    </citation>
    <scope>NUCLEOTIDE SEQUENCE [LARGE SCALE GENOMIC DNA]</scope>
</reference>
<dbReference type="GO" id="GO:0071555">
    <property type="term" value="P:cell wall organization"/>
    <property type="evidence" value="ECO:0007669"/>
    <property type="project" value="UniProtKB-KW"/>
</dbReference>
<comment type="similarity">
    <text evidence="3">In the N-terminal section; belongs to the glycosyltransferase 51 family.</text>
</comment>
<feature type="region of interest" description="Disordered" evidence="17">
    <location>
        <begin position="728"/>
        <end position="754"/>
    </location>
</feature>
<comment type="subcellular location">
    <subcellularLocation>
        <location evidence="1">Cell membrane</location>
    </subcellularLocation>
</comment>
<evidence type="ECO:0000259" key="19">
    <source>
        <dbReference type="Pfam" id="PF00905"/>
    </source>
</evidence>
<evidence type="ECO:0000256" key="5">
    <source>
        <dbReference type="ARBA" id="ARBA00022645"/>
    </source>
</evidence>
<evidence type="ECO:0000259" key="20">
    <source>
        <dbReference type="Pfam" id="PF00912"/>
    </source>
</evidence>
<dbReference type="GO" id="GO:0005886">
    <property type="term" value="C:plasma membrane"/>
    <property type="evidence" value="ECO:0007669"/>
    <property type="project" value="UniProtKB-SubCell"/>
</dbReference>
<gene>
    <name evidence="21" type="ORF">A2837_03070</name>
</gene>
<dbReference type="SUPFAM" id="SSF53955">
    <property type="entry name" value="Lysozyme-like"/>
    <property type="match status" value="1"/>
</dbReference>
<dbReference type="GO" id="GO:0009002">
    <property type="term" value="F:serine-type D-Ala-D-Ala carboxypeptidase activity"/>
    <property type="evidence" value="ECO:0007669"/>
    <property type="project" value="UniProtKB-EC"/>
</dbReference>
<dbReference type="InterPro" id="IPR001460">
    <property type="entry name" value="PCN-bd_Tpept"/>
</dbReference>
<keyword evidence="18" id="KW-1133">Transmembrane helix</keyword>
<sequence>MRDHRKSKFKLDKKWREWATDGLIVTLVLGFFSAGALLVFISTLDLPDLSAFEQRRILQSTKIYDRTGEVVLYDLNQDVKRTAVPYERISHHIKNATVAIEDDTFFQHHGVRPLSILRAMIYNVQGGDLRGQGGSTITQQVIKNALLSPEKAYIRKLKEVILALRLEQVMTKEEILHTYLNESPYGGTIYGVEEASRAFFNKSAADVTLAEAAYLAALPQRPTYFSPYGNHRDGLDQRQKRVLEQMEKLDFISEEEYQAAIAEEVKFSASANTGIRAPHFVMYIREKLVERYGEEDLATKGLKVITTLDYELQEEAEKIIKEYALQNETKYNASNAGMVAMDPKTGDILVMVGSRDYFDEAVDGNYNITLADRQPGSSIKPFIYAKAFEKGYTPATTLFDVRTQFSTACSPDNFTSDDGCYSPQNYDNAFRGPVSMRNALAQSLNIPAVKTLYLAGIPDSIKLARDAGLSTLTDWRRYGLTLVLGGGEVRLIDMVGAYSVLANEGVKKPTRDILRIEDMQGNVLEKVEDEVPEGSRVMDRDAALQISDILSDNVARTPLYGANSQLHFGDRDVAAKTGTTNDKRDAWIFGYTPNLVVGAWAGNNDNRSMNEISGLIISPLWRAFMDKALAKVENESFAEPAAIPSDIKPVLRSNGYFVDTTSLLSELDGDTDAEGLLNAIYQNTHSILHYVNKDDPRGPYPNNPASDGQYNLWEYGVSVWKGGQFSNMVGSSTESIEDNNDRDEEGEPVGTRQN</sequence>
<keyword evidence="13" id="KW-0511">Multifunctional enzyme</keyword>
<keyword evidence="9" id="KW-0378">Hydrolase</keyword>
<dbReference type="FunFam" id="1.10.3810.10:FF:000001">
    <property type="entry name" value="Penicillin-binding protein 1A"/>
    <property type="match status" value="1"/>
</dbReference>
<evidence type="ECO:0000256" key="16">
    <source>
        <dbReference type="ARBA" id="ARBA00049902"/>
    </source>
</evidence>
<keyword evidence="4" id="KW-1003">Cell membrane</keyword>
<comment type="similarity">
    <text evidence="2">In the C-terminal section; belongs to the transpeptidase family.</text>
</comment>
<evidence type="ECO:0000256" key="4">
    <source>
        <dbReference type="ARBA" id="ARBA00022475"/>
    </source>
</evidence>